<dbReference type="PANTHER" id="PTHR33375:SF7">
    <property type="entry name" value="CHROMOSOME 2-PARTITIONING PROTEIN PARB-RELATED"/>
    <property type="match status" value="1"/>
</dbReference>
<dbReference type="EMBL" id="CCAE010000001">
    <property type="protein sequence ID" value="CDN85621.1"/>
    <property type="molecule type" value="Genomic_DNA"/>
</dbReference>
<dbReference type="InterPro" id="IPR003115">
    <property type="entry name" value="ParB_N"/>
</dbReference>
<reference evidence="4" key="1">
    <citation type="submission" date="2014-02" db="EMBL/GenBank/DDBJ databases">
        <authorList>
            <person name="Gan H."/>
        </authorList>
    </citation>
    <scope>NUCLEOTIDE SEQUENCE [LARGE SCALE GENOMIC DNA]</scope>
    <source>
        <strain evidence="4">S1</strain>
    </source>
</reference>
<keyword evidence="1" id="KW-0175">Coiled coil</keyword>
<accession>A0A1L1PM42</accession>
<gene>
    <name evidence="3" type="ORF">BN948_00012</name>
</gene>
<feature type="coiled-coil region" evidence="1">
    <location>
        <begin position="318"/>
        <end position="371"/>
    </location>
</feature>
<evidence type="ECO:0000313" key="3">
    <source>
        <dbReference type="EMBL" id="CDN85621.1"/>
    </source>
</evidence>
<proteinExistence type="predicted"/>
<dbReference type="RefSeq" id="WP_035619934.1">
    <property type="nucleotide sequence ID" value="NZ_CCAE010000001.1"/>
</dbReference>
<protein>
    <submittedName>
        <fullName evidence="3">ParB domain protein nuclease</fullName>
    </submittedName>
</protein>
<dbReference type="InterPro" id="IPR050336">
    <property type="entry name" value="Chromosome_partition/occlusion"/>
</dbReference>
<dbReference type="SUPFAM" id="SSF110849">
    <property type="entry name" value="ParB/Sulfiredoxin"/>
    <property type="match status" value="1"/>
</dbReference>
<keyword evidence="4" id="KW-1185">Reference proteome</keyword>
<evidence type="ECO:0000313" key="4">
    <source>
        <dbReference type="Proteomes" id="UP000028878"/>
    </source>
</evidence>
<name>A0A1L1PM42_HYDIT</name>
<dbReference type="GO" id="GO:0005694">
    <property type="term" value="C:chromosome"/>
    <property type="evidence" value="ECO:0007669"/>
    <property type="project" value="TreeGrafter"/>
</dbReference>
<dbReference type="AlphaFoldDB" id="A0A1L1PM42"/>
<dbReference type="Gene3D" id="1.10.10.2830">
    <property type="match status" value="1"/>
</dbReference>
<dbReference type="Pfam" id="PF02195">
    <property type="entry name" value="ParB_N"/>
    <property type="match status" value="1"/>
</dbReference>
<dbReference type="SMART" id="SM00470">
    <property type="entry name" value="ParB"/>
    <property type="match status" value="1"/>
</dbReference>
<reference evidence="4" key="2">
    <citation type="submission" date="2014-11" db="EMBL/GenBank/DDBJ databases">
        <title>Draft genome sequence of Hydrogenophaga intermedia S1.</title>
        <authorList>
            <person name="Gan H.M."/>
            <person name="Chew T.H."/>
            <person name="Stolz A."/>
        </authorList>
    </citation>
    <scope>NUCLEOTIDE SEQUENCE [LARGE SCALE GENOMIC DNA]</scope>
    <source>
        <strain evidence="4">S1</strain>
    </source>
</reference>
<dbReference type="PANTHER" id="PTHR33375">
    <property type="entry name" value="CHROMOSOME-PARTITIONING PROTEIN PARB-RELATED"/>
    <property type="match status" value="1"/>
</dbReference>
<evidence type="ECO:0000259" key="2">
    <source>
        <dbReference type="SMART" id="SM00470"/>
    </source>
</evidence>
<evidence type="ECO:0000256" key="1">
    <source>
        <dbReference type="SAM" id="Coils"/>
    </source>
</evidence>
<dbReference type="CDD" id="cd16406">
    <property type="entry name" value="ParB_N_like"/>
    <property type="match status" value="1"/>
</dbReference>
<dbReference type="SUPFAM" id="SSF109709">
    <property type="entry name" value="KorB DNA-binding domain-like"/>
    <property type="match status" value="1"/>
</dbReference>
<dbReference type="GO" id="GO:0007059">
    <property type="term" value="P:chromosome segregation"/>
    <property type="evidence" value="ECO:0007669"/>
    <property type="project" value="TreeGrafter"/>
</dbReference>
<sequence>MNAVTQTETRAIHTAATLEVADPTKNLILVPLSQLLPRRSKRNARTTPRLSIPELAASISRIGLLQNLIVILAADGEQYEVVAGDRRLTALKLLAKKKRIPADFEVPCLLVADSSARTVSLAENLLREQMHPADQFEAFAALVEEGRPIEDIAADFGVSPLVVQRRLKLANVSPRLMADYRAGAVTLEQLMALTITDDHAAQEAAFYGAPEWQRGASALRERLTEREIDATHPLVRFAGLDAYTAAGGGIRRDLFADDDSGTFLVDAPLLEKLVRGKLDALAEDVRTEGWAWVEAVPHLSYAERQAFQNAPREQREPNAREARRIASLQARLDKIDRALEDAYDAEDEDKAEALEQQRELVAAELQAVQDALKGYVPDVRAVAGVIVTIDRDGEAAIHRGLLREAEAKALRTLEKLRQGFTGTEDANDDEGEDAAPPKAANLSDRLAQRLSAHRTAALQIEVARHPQVALAALVHRMVQTVLQEDHYGHDLPLGVRLTMQDRLDTHAPDWPESPAAVALREVRQAWGERLPQDSAELFAALLAMEQGELVRLLGVCVAASVDVVTPRATQHQPGAELAQAVGLDMAAWWKPTAEGYFNHVSKAVILEAVQQFAPSHVTRLSKLKKTDIASEAERLAEGTGWMPALFAAEGSAAQEIDAEADTEAAETLAA</sequence>
<organism evidence="3 4">
    <name type="scientific">Hydrogenophaga intermedia</name>
    <dbReference type="NCBI Taxonomy" id="65786"/>
    <lineage>
        <taxon>Bacteria</taxon>
        <taxon>Pseudomonadati</taxon>
        <taxon>Pseudomonadota</taxon>
        <taxon>Betaproteobacteria</taxon>
        <taxon>Burkholderiales</taxon>
        <taxon>Comamonadaceae</taxon>
        <taxon>Hydrogenophaga</taxon>
    </lineage>
</organism>
<feature type="domain" description="ParB-like N-terminal" evidence="2">
    <location>
        <begin position="28"/>
        <end position="125"/>
    </location>
</feature>
<dbReference type="Proteomes" id="UP000028878">
    <property type="component" value="Unassembled WGS sequence"/>
</dbReference>
<dbReference type="InterPro" id="IPR036086">
    <property type="entry name" value="ParB/Sulfiredoxin_sf"/>
</dbReference>
<dbReference type="Gene3D" id="3.90.1530.30">
    <property type="match status" value="1"/>
</dbReference>